<evidence type="ECO:0000313" key="1">
    <source>
        <dbReference type="EMBL" id="ETR67105.1"/>
    </source>
</evidence>
<reference evidence="2" key="1">
    <citation type="submission" date="2012-11" db="EMBL/GenBank/DDBJ databases">
        <authorList>
            <person name="Lucero-Rivera Y.E."/>
            <person name="Tovar-Ramirez D."/>
        </authorList>
    </citation>
    <scope>NUCLEOTIDE SEQUENCE [LARGE SCALE GENOMIC DNA]</scope>
    <source>
        <strain evidence="2">Araruama</strain>
    </source>
</reference>
<proteinExistence type="predicted"/>
<organism evidence="1 2">
    <name type="scientific">Candidatus Magnetoglobus multicellularis str. Araruama</name>
    <dbReference type="NCBI Taxonomy" id="890399"/>
    <lineage>
        <taxon>Bacteria</taxon>
        <taxon>Pseudomonadati</taxon>
        <taxon>Thermodesulfobacteriota</taxon>
        <taxon>Desulfobacteria</taxon>
        <taxon>Desulfobacterales</taxon>
        <taxon>Desulfobacteraceae</taxon>
        <taxon>Candidatus Magnetoglobus</taxon>
    </lineage>
</organism>
<feature type="non-terminal residue" evidence="1">
    <location>
        <position position="1"/>
    </location>
</feature>
<dbReference type="SUPFAM" id="SSF51735">
    <property type="entry name" value="NAD(P)-binding Rossmann-fold domains"/>
    <property type="match status" value="1"/>
</dbReference>
<evidence type="ECO:0000313" key="2">
    <source>
        <dbReference type="Proteomes" id="UP000189670"/>
    </source>
</evidence>
<dbReference type="Proteomes" id="UP000189670">
    <property type="component" value="Unassembled WGS sequence"/>
</dbReference>
<dbReference type="Gene3D" id="3.40.50.720">
    <property type="entry name" value="NAD(P)-binding Rossmann-like Domain"/>
    <property type="match status" value="1"/>
</dbReference>
<sequence>DLVNAVICAVDSPEKLIIWNVGTGIGHSVNYIMTYITELTNLKPSVINHQEFSTKEIPVNILNTSRICQESNWNYQVSLTTGLKNLSLRINREKK</sequence>
<dbReference type="AlphaFoldDB" id="A0A1V1NX31"/>
<dbReference type="Gene3D" id="3.90.25.10">
    <property type="entry name" value="UDP-galactose 4-epimerase, domain 1"/>
    <property type="match status" value="1"/>
</dbReference>
<comment type="caution">
    <text evidence="1">The sequence shown here is derived from an EMBL/GenBank/DDBJ whole genome shotgun (WGS) entry which is preliminary data.</text>
</comment>
<gene>
    <name evidence="1" type="ORF">OMM_11951</name>
</gene>
<protein>
    <submittedName>
        <fullName evidence="1">Uncharacterized protein</fullName>
    </submittedName>
</protein>
<name>A0A1V1NX31_9BACT</name>
<dbReference type="InterPro" id="IPR036291">
    <property type="entry name" value="NAD(P)-bd_dom_sf"/>
</dbReference>
<dbReference type="EMBL" id="ATBP01001558">
    <property type="protein sequence ID" value="ETR67105.1"/>
    <property type="molecule type" value="Genomic_DNA"/>
</dbReference>
<accession>A0A1V1NX31</accession>